<proteinExistence type="predicted"/>
<feature type="compositionally biased region" description="Polar residues" evidence="1">
    <location>
        <begin position="311"/>
        <end position="322"/>
    </location>
</feature>
<evidence type="ECO:0000313" key="2">
    <source>
        <dbReference type="EMBL" id="MBN9643334.1"/>
    </source>
</evidence>
<comment type="caution">
    <text evidence="2">The sequence shown here is derived from an EMBL/GenBank/DDBJ whole genome shotgun (WGS) entry which is preliminary data.</text>
</comment>
<dbReference type="InterPro" id="IPR038389">
    <property type="entry name" value="PSMG2_sf"/>
</dbReference>
<accession>A0A939DYU6</accession>
<gene>
    <name evidence="2" type="ORF">JZY06_01610</name>
</gene>
<evidence type="ECO:0000256" key="1">
    <source>
        <dbReference type="SAM" id="MobiDB-lite"/>
    </source>
</evidence>
<feature type="region of interest" description="Disordered" evidence="1">
    <location>
        <begin position="306"/>
        <end position="403"/>
    </location>
</feature>
<dbReference type="Proteomes" id="UP000664332">
    <property type="component" value="Unassembled WGS sequence"/>
</dbReference>
<dbReference type="Pfam" id="PF09754">
    <property type="entry name" value="PAC2"/>
    <property type="match status" value="1"/>
</dbReference>
<dbReference type="Gene3D" id="3.40.50.10900">
    <property type="entry name" value="PAC-like subunit"/>
    <property type="match status" value="1"/>
</dbReference>
<evidence type="ECO:0000313" key="3">
    <source>
        <dbReference type="Proteomes" id="UP000664332"/>
    </source>
</evidence>
<feature type="compositionally biased region" description="Polar residues" evidence="1">
    <location>
        <begin position="355"/>
        <end position="366"/>
    </location>
</feature>
<dbReference type="InterPro" id="IPR019151">
    <property type="entry name" value="Proteasome_assmbl_chaperone_2"/>
</dbReference>
<reference evidence="2" key="1">
    <citation type="submission" date="2021-03" db="EMBL/GenBank/DDBJ databases">
        <authorList>
            <person name="Sun Q."/>
        </authorList>
    </citation>
    <scope>NUCLEOTIDE SEQUENCE</scope>
    <source>
        <strain evidence="2">CCM 8862</strain>
    </source>
</reference>
<feature type="compositionally biased region" description="Low complexity" evidence="1">
    <location>
        <begin position="333"/>
        <end position="346"/>
    </location>
</feature>
<keyword evidence="3" id="KW-1185">Reference proteome</keyword>
<dbReference type="Gene3D" id="1.10.287.100">
    <property type="match status" value="1"/>
</dbReference>
<protein>
    <submittedName>
        <fullName evidence="2">PAC2 family protein</fullName>
    </submittedName>
</protein>
<name>A0A939DYU6_9CORY</name>
<dbReference type="RefSeq" id="WP_207117936.1">
    <property type="nucleotide sequence ID" value="NZ_JAFLEQ010000003.1"/>
</dbReference>
<dbReference type="EMBL" id="JAFLEQ010000003">
    <property type="protein sequence ID" value="MBN9643334.1"/>
    <property type="molecule type" value="Genomic_DNA"/>
</dbReference>
<organism evidence="2 3">
    <name type="scientific">Corynebacterium mendelii</name>
    <dbReference type="NCBI Taxonomy" id="2765362"/>
    <lineage>
        <taxon>Bacteria</taxon>
        <taxon>Bacillati</taxon>
        <taxon>Actinomycetota</taxon>
        <taxon>Actinomycetes</taxon>
        <taxon>Mycobacteriales</taxon>
        <taxon>Corynebacteriaceae</taxon>
        <taxon>Corynebacterium</taxon>
    </lineage>
</organism>
<feature type="compositionally biased region" description="Acidic residues" evidence="1">
    <location>
        <begin position="369"/>
        <end position="384"/>
    </location>
</feature>
<dbReference type="AlphaFoldDB" id="A0A939DYU6"/>
<dbReference type="SUPFAM" id="SSF159659">
    <property type="entry name" value="Cgl1923-like"/>
    <property type="match status" value="1"/>
</dbReference>
<sequence>MGDNQRRMYELAYPAPQFDGPSTGRTLVIALQGYADAGQAVDMAAKHLIHALDNKDVAVFNVDELIDYRSRRPTVTMDNAAVTGMDDLSLTVKMLTDSDGKPFLLLSGPEPDMRWNAFSRAVADLVERFDISQTVCLYSAAMSVPHTRPMVLSAHGNIPKMTERHFRMDSGLTLPGSAALTIEHILTGLGRAVGGYTTHVPHYIAANEYPEAVLRLLNAVSLVGDLNLPLKSLEKDTATFRAQITENIEQFPDIQQMLTPLEEQYDQELERYRTEHPGAIMPGEGGVPSADQIGEELEKFLAELQSAPPDQDQTATVDTDSGSDAADTPPQIATDCTTGDAAADGAQPRPEHTAADTSGKTDSGTDNLDPAETDGDTADEDSPDPDNGKFDPNRWFKGFFRKP</sequence>